<name>A0A1F6W7F3_9BACT</name>
<accession>A0A1F6W7F3</accession>
<organism evidence="1 2">
    <name type="scientific">Candidatus Nomurabacteria bacterium RIFCSPHIGHO2_02_FULL_37_13</name>
    <dbReference type="NCBI Taxonomy" id="1801750"/>
    <lineage>
        <taxon>Bacteria</taxon>
        <taxon>Candidatus Nomuraibacteriota</taxon>
    </lineage>
</organism>
<evidence type="ECO:0000313" key="1">
    <source>
        <dbReference type="EMBL" id="OGI77774.1"/>
    </source>
</evidence>
<dbReference type="EMBL" id="MFUA01000002">
    <property type="protein sequence ID" value="OGI77774.1"/>
    <property type="molecule type" value="Genomic_DNA"/>
</dbReference>
<reference evidence="1 2" key="1">
    <citation type="journal article" date="2016" name="Nat. Commun.">
        <title>Thousands of microbial genomes shed light on interconnected biogeochemical processes in an aquifer system.</title>
        <authorList>
            <person name="Anantharaman K."/>
            <person name="Brown C.T."/>
            <person name="Hug L.A."/>
            <person name="Sharon I."/>
            <person name="Castelle C.J."/>
            <person name="Probst A.J."/>
            <person name="Thomas B.C."/>
            <person name="Singh A."/>
            <person name="Wilkins M.J."/>
            <person name="Karaoz U."/>
            <person name="Brodie E.L."/>
            <person name="Williams K.H."/>
            <person name="Hubbard S.S."/>
            <person name="Banfield J.F."/>
        </authorList>
    </citation>
    <scope>NUCLEOTIDE SEQUENCE [LARGE SCALE GENOMIC DNA]</scope>
</reference>
<evidence type="ECO:0000313" key="2">
    <source>
        <dbReference type="Proteomes" id="UP000178374"/>
    </source>
</evidence>
<protein>
    <submittedName>
        <fullName evidence="1">Uncharacterized protein</fullName>
    </submittedName>
</protein>
<dbReference type="AlphaFoldDB" id="A0A1F6W7F3"/>
<dbReference type="STRING" id="1801750.A3B85_03370"/>
<gene>
    <name evidence="1" type="ORF">A3B85_03370</name>
</gene>
<proteinExistence type="predicted"/>
<dbReference type="Proteomes" id="UP000178374">
    <property type="component" value="Unassembled WGS sequence"/>
</dbReference>
<comment type="caution">
    <text evidence="1">The sequence shown here is derived from an EMBL/GenBank/DDBJ whole genome shotgun (WGS) entry which is preliminary data.</text>
</comment>
<sequence>MISKKKKIIAIDELAVMVAKGFEGVDRKLEEASRNMARVENNLLYHIGSINRRLDDISFNKVKYEDHDALKKRVSILEKV</sequence>